<sequence length="496" mass="57527">MKTANVCCYPAMLHFLAKIACLIFFLLVYCEFLIYYFVLLGCSWPQLSKIDQDFSARPPNDPYRKPLHVMFIADTHLLGSREGHWLDKLRREWQMYRSFQSARFLFEPNVIFFLGDLTDEGKWCSDHEWEKTVRRFNSLFSVPTSTKLYALAGNHDIGFHYDVSDGRLERFEQSFQAPHVRLITIHDDDINFILINSMAFEGDQCRLCARAEKELNEIVNELHRSGLATKPVFLSHFPLYRESDANCSVWRQSSLSQSTRHKERYDVLSREASDNLLKKIKPRLVFTAHTHNFCYTEHTDIKGKVIPEWTVPSFSWRNRDDPSLMLLSITTNNERVSHCRLPRESTVFWSYGIGAFLLIFYILFGGRRPLGCPITSKYSCQCRENVAGGQGDGSSLNQLSSPFGVYVDDNQTIFITDLGNDRIVQRNYDAALGQVVADGNGQGNQRVMRRFRQHDRNQETIIDNIDYTQLAIDNQKKFYASNCDKQEVRRYQLGDS</sequence>
<keyword evidence="7 10" id="KW-1133">Transmembrane helix</keyword>
<name>A0A817RLL4_9BILA</name>
<protein>
    <recommendedName>
        <fullName evidence="11">Calcineurin-like phosphoesterase domain-containing protein</fullName>
    </recommendedName>
</protein>
<evidence type="ECO:0000256" key="2">
    <source>
        <dbReference type="ARBA" id="ARBA00004141"/>
    </source>
</evidence>
<reference evidence="12" key="1">
    <citation type="submission" date="2021-02" db="EMBL/GenBank/DDBJ databases">
        <authorList>
            <person name="Nowell W R."/>
        </authorList>
    </citation>
    <scope>NUCLEOTIDE SEQUENCE</scope>
</reference>
<gene>
    <name evidence="12" type="ORF">TIS948_LOCUS15773</name>
</gene>
<dbReference type="Gene3D" id="2.120.10.30">
    <property type="entry name" value="TolB, C-terminal domain"/>
    <property type="match status" value="1"/>
</dbReference>
<keyword evidence="8 10" id="KW-0472">Membrane</keyword>
<feature type="transmembrane region" description="Helical" evidence="10">
    <location>
        <begin position="12"/>
        <end position="38"/>
    </location>
</feature>
<comment type="caution">
    <text evidence="12">The sequence shown here is derived from an EMBL/GenBank/DDBJ whole genome shotgun (WGS) entry which is preliminary data.</text>
</comment>
<evidence type="ECO:0000256" key="8">
    <source>
        <dbReference type="ARBA" id="ARBA00023136"/>
    </source>
</evidence>
<dbReference type="GO" id="GO:0016020">
    <property type="term" value="C:membrane"/>
    <property type="evidence" value="ECO:0007669"/>
    <property type="project" value="UniProtKB-SubCell"/>
</dbReference>
<dbReference type="SUPFAM" id="SSF101898">
    <property type="entry name" value="NHL repeat"/>
    <property type="match status" value="1"/>
</dbReference>
<comment type="similarity">
    <text evidence="3">Belongs to the metallophosphoesterase superfamily. MPPE1 family.</text>
</comment>
<dbReference type="GO" id="GO:0016787">
    <property type="term" value="F:hydrolase activity"/>
    <property type="evidence" value="ECO:0007669"/>
    <property type="project" value="UniProtKB-KW"/>
</dbReference>
<evidence type="ECO:0000256" key="5">
    <source>
        <dbReference type="ARBA" id="ARBA00022723"/>
    </source>
</evidence>
<comment type="subcellular location">
    <subcellularLocation>
        <location evidence="2">Membrane</location>
        <topology evidence="2">Multi-pass membrane protein</topology>
    </subcellularLocation>
</comment>
<dbReference type="AlphaFoldDB" id="A0A817RLL4"/>
<feature type="domain" description="Calcineurin-like phosphoesterase" evidence="11">
    <location>
        <begin position="68"/>
        <end position="292"/>
    </location>
</feature>
<dbReference type="InterPro" id="IPR011042">
    <property type="entry name" value="6-blade_b-propeller_TolB-like"/>
</dbReference>
<evidence type="ECO:0000256" key="7">
    <source>
        <dbReference type="ARBA" id="ARBA00022989"/>
    </source>
</evidence>
<proteinExistence type="inferred from homology"/>
<dbReference type="InterPro" id="IPR004843">
    <property type="entry name" value="Calcineurin-like_PHP"/>
</dbReference>
<dbReference type="PANTHER" id="PTHR13315:SF0">
    <property type="entry name" value="METALLOPHOSPHOESTERASE 1"/>
    <property type="match status" value="1"/>
</dbReference>
<dbReference type="PANTHER" id="PTHR13315">
    <property type="entry name" value="METALLO PHOSPHOESTERASE RELATED"/>
    <property type="match status" value="1"/>
</dbReference>
<comment type="cofactor">
    <cofactor evidence="1">
        <name>Mn(2+)</name>
        <dbReference type="ChEBI" id="CHEBI:29035"/>
    </cofactor>
</comment>
<dbReference type="Proteomes" id="UP000663825">
    <property type="component" value="Unassembled WGS sequence"/>
</dbReference>
<organism evidence="12 13">
    <name type="scientific">Rotaria socialis</name>
    <dbReference type="NCBI Taxonomy" id="392032"/>
    <lineage>
        <taxon>Eukaryota</taxon>
        <taxon>Metazoa</taxon>
        <taxon>Spiralia</taxon>
        <taxon>Gnathifera</taxon>
        <taxon>Rotifera</taxon>
        <taxon>Eurotatoria</taxon>
        <taxon>Bdelloidea</taxon>
        <taxon>Philodinida</taxon>
        <taxon>Philodinidae</taxon>
        <taxon>Rotaria</taxon>
    </lineage>
</organism>
<accession>A0A817RLL4</accession>
<evidence type="ECO:0000256" key="1">
    <source>
        <dbReference type="ARBA" id="ARBA00001936"/>
    </source>
</evidence>
<evidence type="ECO:0000256" key="4">
    <source>
        <dbReference type="ARBA" id="ARBA00022692"/>
    </source>
</evidence>
<evidence type="ECO:0000256" key="3">
    <source>
        <dbReference type="ARBA" id="ARBA00008895"/>
    </source>
</evidence>
<dbReference type="SUPFAM" id="SSF56300">
    <property type="entry name" value="Metallo-dependent phosphatases"/>
    <property type="match status" value="1"/>
</dbReference>
<dbReference type="InterPro" id="IPR029052">
    <property type="entry name" value="Metallo-depent_PP-like"/>
</dbReference>
<evidence type="ECO:0000313" key="12">
    <source>
        <dbReference type="EMBL" id="CAF3260914.1"/>
    </source>
</evidence>
<dbReference type="GO" id="GO:0006506">
    <property type="term" value="P:GPI anchor biosynthetic process"/>
    <property type="evidence" value="ECO:0007669"/>
    <property type="project" value="InterPro"/>
</dbReference>
<evidence type="ECO:0000256" key="6">
    <source>
        <dbReference type="ARBA" id="ARBA00022801"/>
    </source>
</evidence>
<dbReference type="OrthoDB" id="9984693at2759"/>
<keyword evidence="9" id="KW-0464">Manganese</keyword>
<feature type="transmembrane region" description="Helical" evidence="10">
    <location>
        <begin position="347"/>
        <end position="364"/>
    </location>
</feature>
<evidence type="ECO:0000313" key="13">
    <source>
        <dbReference type="Proteomes" id="UP000663825"/>
    </source>
</evidence>
<keyword evidence="6" id="KW-0378">Hydrolase</keyword>
<dbReference type="EMBL" id="CAJNXB010002567">
    <property type="protein sequence ID" value="CAF3260914.1"/>
    <property type="molecule type" value="Genomic_DNA"/>
</dbReference>
<dbReference type="GO" id="GO:0046872">
    <property type="term" value="F:metal ion binding"/>
    <property type="evidence" value="ECO:0007669"/>
    <property type="project" value="UniProtKB-KW"/>
</dbReference>
<dbReference type="InterPro" id="IPR033308">
    <property type="entry name" value="PGAP5/Cdc1/Ted1"/>
</dbReference>
<dbReference type="Gene3D" id="3.60.21.10">
    <property type="match status" value="1"/>
</dbReference>
<dbReference type="Pfam" id="PF00149">
    <property type="entry name" value="Metallophos"/>
    <property type="match status" value="1"/>
</dbReference>
<evidence type="ECO:0000256" key="9">
    <source>
        <dbReference type="ARBA" id="ARBA00023211"/>
    </source>
</evidence>
<evidence type="ECO:0000259" key="11">
    <source>
        <dbReference type="Pfam" id="PF00149"/>
    </source>
</evidence>
<evidence type="ECO:0000256" key="10">
    <source>
        <dbReference type="SAM" id="Phobius"/>
    </source>
</evidence>
<keyword evidence="5" id="KW-0479">Metal-binding</keyword>
<keyword evidence="4 10" id="KW-0812">Transmembrane</keyword>